<dbReference type="EMBL" id="CP017834">
    <property type="protein sequence ID" value="APJ02953.1"/>
    <property type="molecule type" value="Genomic_DNA"/>
</dbReference>
<keyword evidence="2" id="KW-1185">Reference proteome</keyword>
<evidence type="ECO:0000313" key="1">
    <source>
        <dbReference type="EMBL" id="APJ02953.1"/>
    </source>
</evidence>
<dbReference type="AlphaFoldDB" id="A0A1L4CYB4"/>
<reference evidence="1 2" key="1">
    <citation type="submission" date="2016-10" db="EMBL/GenBank/DDBJ databases">
        <title>Silvanigrella aquatica sp. nov., isolated from a freshwater lake located in the Black Forest, Germany, description of Silvanigrellaceae fam. nov., Silvanigrellales ord. nov., reclassification of the order Bdellovibrionales in the class Oligoflexia, reclassification of the families Bacteriovoracaceae and Halobacteriovoraceae in the new order Bacteriovoracales ord. nov., and reclassification of the family Pseudobacteriovoracaceae in the order Oligoflexiales.</title>
        <authorList>
            <person name="Hahn M.W."/>
            <person name="Schmidt J."/>
            <person name="Koll U."/>
            <person name="Rohde M."/>
            <person name="Verbag S."/>
            <person name="Pitt A."/>
            <person name="Nakai R."/>
            <person name="Naganuma T."/>
            <person name="Lang E."/>
        </authorList>
    </citation>
    <scope>NUCLEOTIDE SEQUENCE [LARGE SCALE GENOMIC DNA]</scope>
    <source>
        <strain evidence="1 2">MWH-Nonnen-W8red</strain>
    </source>
</reference>
<dbReference type="OrthoDB" id="9863316at2"/>
<organism evidence="1 2">
    <name type="scientific">Silvanigrella aquatica</name>
    <dbReference type="NCBI Taxonomy" id="1915309"/>
    <lineage>
        <taxon>Bacteria</taxon>
        <taxon>Pseudomonadati</taxon>
        <taxon>Bdellovibrionota</taxon>
        <taxon>Oligoflexia</taxon>
        <taxon>Silvanigrellales</taxon>
        <taxon>Silvanigrellaceae</taxon>
        <taxon>Silvanigrella</taxon>
    </lineage>
</organism>
<name>A0A1L4CYB4_9BACT</name>
<dbReference type="KEGG" id="saqi:AXG55_03095"/>
<evidence type="ECO:0000313" key="2">
    <source>
        <dbReference type="Proteomes" id="UP000184731"/>
    </source>
</evidence>
<dbReference type="STRING" id="1915309.AXG55_03095"/>
<protein>
    <submittedName>
        <fullName evidence="1">Uncharacterized protein</fullName>
    </submittedName>
</protein>
<sequence length="151" mass="16845">MNKYILFIFIQFFIGFFANSFEVLKNSELNNQMAEKSKIRVDLLPGAGYAMWICGANGADCSSTFIIGNGAEIEVVKGDIFHVSIAALPRICDFYKVNQSNSFAVLTYWGTVFNPYSNVYGNDTVEFIKRETTYNLSTGCAGLQGKINEKK</sequence>
<proteinExistence type="predicted"/>
<dbReference type="RefSeq" id="WP_148696667.1">
    <property type="nucleotide sequence ID" value="NZ_CP017834.1"/>
</dbReference>
<accession>A0A1L4CYB4</accession>
<dbReference type="Proteomes" id="UP000184731">
    <property type="component" value="Chromosome"/>
</dbReference>
<gene>
    <name evidence="1" type="ORF">AXG55_03095</name>
</gene>